<name>A0A843U7M2_COLES</name>
<evidence type="ECO:0000313" key="3">
    <source>
        <dbReference type="Proteomes" id="UP000652761"/>
    </source>
</evidence>
<protein>
    <recommendedName>
        <fullName evidence="1">GBF-interacting protein 1 N-terminal domain-containing protein</fullName>
    </recommendedName>
</protein>
<comment type="caution">
    <text evidence="2">The sequence shown here is derived from an EMBL/GenBank/DDBJ whole genome shotgun (WGS) entry which is preliminary data.</text>
</comment>
<gene>
    <name evidence="2" type="ORF">Taro_011906</name>
</gene>
<keyword evidence="3" id="KW-1185">Reference proteome</keyword>
<dbReference type="InterPro" id="IPR044277">
    <property type="entry name" value="GIP1"/>
</dbReference>
<feature type="domain" description="GBF-interacting protein 1 N-terminal" evidence="1">
    <location>
        <begin position="11"/>
        <end position="55"/>
    </location>
</feature>
<dbReference type="EMBL" id="NMUH01000456">
    <property type="protein sequence ID" value="MQL79465.1"/>
    <property type="molecule type" value="Genomic_DNA"/>
</dbReference>
<dbReference type="AlphaFoldDB" id="A0A843U7M2"/>
<dbReference type="InterPro" id="IPR009719">
    <property type="entry name" value="GIP1_N"/>
</dbReference>
<dbReference type="PANTHER" id="PTHR46775">
    <property type="entry name" value="FLOCCULATION PROTEIN (DUF1296)"/>
    <property type="match status" value="1"/>
</dbReference>
<reference evidence="2" key="1">
    <citation type="submission" date="2017-07" db="EMBL/GenBank/DDBJ databases">
        <title>Taro Niue Genome Assembly and Annotation.</title>
        <authorList>
            <person name="Atibalentja N."/>
            <person name="Keating K."/>
            <person name="Fields C.J."/>
        </authorList>
    </citation>
    <scope>NUCLEOTIDE SEQUENCE</scope>
    <source>
        <strain evidence="2">Niue_2</strain>
        <tissue evidence="2">Leaf</tissue>
    </source>
</reference>
<dbReference type="SUPFAM" id="SSF46934">
    <property type="entry name" value="UBA-like"/>
    <property type="match status" value="1"/>
</dbReference>
<accession>A0A843U7M2</accession>
<dbReference type="Pfam" id="PF06972">
    <property type="entry name" value="GIP1_N"/>
    <property type="match status" value="1"/>
</dbReference>
<organism evidence="2 3">
    <name type="scientific">Colocasia esculenta</name>
    <name type="common">Wild taro</name>
    <name type="synonym">Arum esculentum</name>
    <dbReference type="NCBI Taxonomy" id="4460"/>
    <lineage>
        <taxon>Eukaryota</taxon>
        <taxon>Viridiplantae</taxon>
        <taxon>Streptophyta</taxon>
        <taxon>Embryophyta</taxon>
        <taxon>Tracheophyta</taxon>
        <taxon>Spermatophyta</taxon>
        <taxon>Magnoliopsida</taxon>
        <taxon>Liliopsida</taxon>
        <taxon>Araceae</taxon>
        <taxon>Aroideae</taxon>
        <taxon>Colocasieae</taxon>
        <taxon>Colocasia</taxon>
    </lineage>
</organism>
<sequence>MSGGGFSMDSIPPGVKKMIHDIKEISRIHTEEEIYAMLQECSMDPNETVQKLLSQGLPPGSFFLSHAHFWFPSPSSCCSDGLLSILRNKGDLAGRGNRSAIADCWKGGLLDLEMGDDREILS</sequence>
<evidence type="ECO:0000259" key="1">
    <source>
        <dbReference type="Pfam" id="PF06972"/>
    </source>
</evidence>
<proteinExistence type="predicted"/>
<dbReference type="GO" id="GO:0051082">
    <property type="term" value="F:unfolded protein binding"/>
    <property type="evidence" value="ECO:0007669"/>
    <property type="project" value="TreeGrafter"/>
</dbReference>
<dbReference type="PANTHER" id="PTHR46775:SF1">
    <property type="entry name" value="FLOCCULATION PROTEIN (DUF1296)"/>
    <property type="match status" value="1"/>
</dbReference>
<dbReference type="Proteomes" id="UP000652761">
    <property type="component" value="Unassembled WGS sequence"/>
</dbReference>
<dbReference type="OrthoDB" id="753279at2759"/>
<evidence type="ECO:0000313" key="2">
    <source>
        <dbReference type="EMBL" id="MQL79465.1"/>
    </source>
</evidence>
<dbReference type="InterPro" id="IPR009060">
    <property type="entry name" value="UBA-like_sf"/>
</dbReference>